<dbReference type="Pfam" id="PF01471">
    <property type="entry name" value="PG_binding_1"/>
    <property type="match status" value="1"/>
</dbReference>
<feature type="domain" description="DUF5979" evidence="2">
    <location>
        <begin position="164"/>
        <end position="272"/>
    </location>
</feature>
<name>A0A547PQ67_9RHOB</name>
<evidence type="ECO:0000259" key="2">
    <source>
        <dbReference type="Pfam" id="PF19407"/>
    </source>
</evidence>
<dbReference type="SUPFAM" id="SSF50939">
    <property type="entry name" value="Sialidases"/>
    <property type="match status" value="1"/>
</dbReference>
<feature type="domain" description="DUF5979" evidence="2">
    <location>
        <begin position="301"/>
        <end position="404"/>
    </location>
</feature>
<dbReference type="Gene3D" id="1.10.101.10">
    <property type="entry name" value="PGBD-like superfamily/PGBD"/>
    <property type="match status" value="1"/>
</dbReference>
<dbReference type="EMBL" id="VFSV01000030">
    <property type="protein sequence ID" value="TRD16259.1"/>
    <property type="molecule type" value="Genomic_DNA"/>
</dbReference>
<feature type="domain" description="DUF5979" evidence="2">
    <location>
        <begin position="665"/>
        <end position="768"/>
    </location>
</feature>
<dbReference type="InterPro" id="IPR036278">
    <property type="entry name" value="Sialidase_sf"/>
</dbReference>
<feature type="domain" description="DUF5979" evidence="2">
    <location>
        <begin position="567"/>
        <end position="653"/>
    </location>
</feature>
<gene>
    <name evidence="3" type="ORF">FEV53_14510</name>
</gene>
<reference evidence="3 4" key="1">
    <citation type="submission" date="2019-06" db="EMBL/GenBank/DDBJ databases">
        <title>Paenimaribius caenipelagi gen. nov., sp. nov., isolated from a tidal flat.</title>
        <authorList>
            <person name="Yoon J.-H."/>
        </authorList>
    </citation>
    <scope>NUCLEOTIDE SEQUENCE [LARGE SCALE GENOMIC DNA]</scope>
    <source>
        <strain evidence="3 4">JBTF-M29</strain>
    </source>
</reference>
<protein>
    <submittedName>
        <fullName evidence="3">Peptidoglycan-binding protein</fullName>
    </submittedName>
</protein>
<keyword evidence="4" id="KW-1185">Reference proteome</keyword>
<dbReference type="SUPFAM" id="SSF47090">
    <property type="entry name" value="PGBD-like"/>
    <property type="match status" value="1"/>
</dbReference>
<comment type="caution">
    <text evidence="3">The sequence shown here is derived from an EMBL/GenBank/DDBJ whole genome shotgun (WGS) entry which is preliminary data.</text>
</comment>
<evidence type="ECO:0000313" key="3">
    <source>
        <dbReference type="EMBL" id="TRD16259.1"/>
    </source>
</evidence>
<sequence>MTELPRCVKLEVTKAATPSQTGPQGPFVGTSDISYTVEVLNSSNSGADGAVNFGPTFGAEIRLTDVLSTSPMPTLTLQAPDPCAGTTDCDSSAFPSTASINTLAAQGRLAFKYTATPNPGFSPDRFCNTVRADLLFGGQPFDPRLWYIRGNWQDQFCVDVRNRVTVTKVLDLPPNITLDPAATFDVTLNCDRPAGPGYPAKSPYTKTIDLTAQQLTGSDVVWVGSNCTVSETPPDPSWLPGHCSWDAPAYAPASFTSDASQNDWDVTVTNRATCEYRDVTINKSVITASNPQNVTLPPGQVLANPVPNTSIQITLECEDGIPPDPDHTLTFPVGLTGGSGTLQNVEANMSCTVTETTSPQAPAGCQWTSSIGTGTTFPVSSLTPVRSPNNPGNGVSFDFDNVYTCTTGAQFEIVKQIVPSPAWQPGTQITFDVTGCTNGATPSPSSVTMTWPQDFSNGQSSALIGLSGTSGTMPTCAVTETVNVAGLPRYCGVTVEVSLDGGATWQITPTAQVQSSDDGLVNGNPPTRVLFRNNAHCEMDAEGSISKGINNAPGFVAPAGYAVTPPPAGNQYVVDMSCTGGGTNTPNVTRTFTLDSLSTSDSWLAFQGQTCTFTERQPPAPAPGCYWAPVSYTPSNSLTMAGGNNQITVHNTYLCSTQAPAELVVKKIVNPGGNPNPLWEYRTPPANTVYGFPIICNNPPSLQSLSIPNPAGGSASLSGLPVGADCEVTEAKLTNAARRCKWETTITPPGGLITLKPGQNVVTVTNRYLCRRFFWWDIDFEIVLDKVDDFVLGLPPIGGGMAGCSGGASAENPQISLNPGERQSVTIQPGGDEPFACQIAPAVLPDAPEGCAWQEPSVEYSTDGGESWTSAPPEISFAPGIEGNPEVLIRPDLQCEPDEARLEVEKTCTPDRLDLTGDARNVPINCTLIVRGENLPEGHDIRLTDTLNGARPISVQGSTPDGGRCQLDRGTGQTTCMVSGASLGDTGEVSVDLQIMLQDLAAETTVENCVTAMSEGPDGTGIEAPMEACAIVEITRAAPPAPDVIRFELDKASLEDCSVNREAQSYDCPFGLEIRNTGTADFTGPMVLTDRVIEGPAPTAARLVEGEGWTCPGVSEGALTCLNGTLSLPAGRSDRVAVNVTLPGLREGGQYCNRVMTGLGDDPTLQTLVVQQAMGLMGIDVGPTDGKAGPRTEEGVRELQERLGQEPTGQIDGSLLTALGVPSLDTLQKAEACVPLPPMPAPPLACHPATSVKRGEACVCRYSGMVQKTQTSCGCKSNSVLIEGKGCIIRDRAKPDPLPVRRCDPQTTVQRGEACVCRFKGMRRISPTQCQ</sequence>
<dbReference type="OrthoDB" id="8033216at2"/>
<evidence type="ECO:0000313" key="4">
    <source>
        <dbReference type="Proteomes" id="UP000318590"/>
    </source>
</evidence>
<organism evidence="3 4">
    <name type="scientific">Palleronia caenipelagi</name>
    <dbReference type="NCBI Taxonomy" id="2489174"/>
    <lineage>
        <taxon>Bacteria</taxon>
        <taxon>Pseudomonadati</taxon>
        <taxon>Pseudomonadota</taxon>
        <taxon>Alphaproteobacteria</taxon>
        <taxon>Rhodobacterales</taxon>
        <taxon>Roseobacteraceae</taxon>
        <taxon>Palleronia</taxon>
    </lineage>
</organism>
<dbReference type="InterPro" id="IPR036365">
    <property type="entry name" value="PGBD-like_sf"/>
</dbReference>
<dbReference type="InterPro" id="IPR046022">
    <property type="entry name" value="DUF5979"/>
</dbReference>
<feature type="domain" description="Peptidoglycan binding-like" evidence="1">
    <location>
        <begin position="1177"/>
        <end position="1219"/>
    </location>
</feature>
<dbReference type="Proteomes" id="UP000318590">
    <property type="component" value="Unassembled WGS sequence"/>
</dbReference>
<dbReference type="Pfam" id="PF19407">
    <property type="entry name" value="DUF5979"/>
    <property type="match status" value="4"/>
</dbReference>
<dbReference type="InterPro" id="IPR036366">
    <property type="entry name" value="PGBDSf"/>
</dbReference>
<accession>A0A547PQ67</accession>
<dbReference type="RefSeq" id="WP_142835537.1">
    <property type="nucleotide sequence ID" value="NZ_VFSV01000030.1"/>
</dbReference>
<proteinExistence type="predicted"/>
<evidence type="ECO:0000259" key="1">
    <source>
        <dbReference type="Pfam" id="PF01471"/>
    </source>
</evidence>
<dbReference type="InterPro" id="IPR002477">
    <property type="entry name" value="Peptidoglycan-bd-like"/>
</dbReference>